<dbReference type="GO" id="GO:0046872">
    <property type="term" value="F:metal ion binding"/>
    <property type="evidence" value="ECO:0007669"/>
    <property type="project" value="UniProtKB-KW"/>
</dbReference>
<dbReference type="InterPro" id="IPR023572">
    <property type="entry name" value="Archease_dom"/>
</dbReference>
<evidence type="ECO:0000256" key="5">
    <source>
        <dbReference type="SAM" id="MobiDB-lite"/>
    </source>
</evidence>
<reference evidence="7" key="1">
    <citation type="submission" date="2021-12" db="EMBL/GenBank/DDBJ databases">
        <title>Prjna785345.</title>
        <authorList>
            <person name="Rujirawat T."/>
            <person name="Krajaejun T."/>
        </authorList>
    </citation>
    <scope>NUCLEOTIDE SEQUENCE</scope>
    <source>
        <strain evidence="7">Pi057C3</strain>
    </source>
</reference>
<evidence type="ECO:0000256" key="3">
    <source>
        <dbReference type="ARBA" id="ARBA00022723"/>
    </source>
</evidence>
<name>A0AAD5LAS6_PYTIN</name>
<evidence type="ECO:0000256" key="4">
    <source>
        <dbReference type="ARBA" id="ARBA00022837"/>
    </source>
</evidence>
<proteinExistence type="inferred from homology"/>
<dbReference type="GO" id="GO:0006388">
    <property type="term" value="P:tRNA splicing, via endonucleolytic cleavage and ligation"/>
    <property type="evidence" value="ECO:0007669"/>
    <property type="project" value="TreeGrafter"/>
</dbReference>
<accession>A0AAD5LAS6</accession>
<dbReference type="SUPFAM" id="SSF69819">
    <property type="entry name" value="MTH1598-like"/>
    <property type="match status" value="1"/>
</dbReference>
<keyword evidence="3" id="KW-0479">Metal-binding</keyword>
<dbReference type="GO" id="GO:0072669">
    <property type="term" value="C:tRNA-splicing ligase complex"/>
    <property type="evidence" value="ECO:0007669"/>
    <property type="project" value="TreeGrafter"/>
</dbReference>
<feature type="domain" description="Archease" evidence="6">
    <location>
        <begin position="55"/>
        <end position="199"/>
    </location>
</feature>
<protein>
    <recommendedName>
        <fullName evidence="6">Archease domain-containing protein</fullName>
    </recommendedName>
</protein>
<evidence type="ECO:0000313" key="7">
    <source>
        <dbReference type="EMBL" id="KAJ0394688.1"/>
    </source>
</evidence>
<evidence type="ECO:0000256" key="2">
    <source>
        <dbReference type="ARBA" id="ARBA00022694"/>
    </source>
</evidence>
<keyword evidence="4" id="KW-0106">Calcium</keyword>
<evidence type="ECO:0000256" key="1">
    <source>
        <dbReference type="ARBA" id="ARBA00007963"/>
    </source>
</evidence>
<gene>
    <name evidence="7" type="ORF">P43SY_005647</name>
</gene>
<dbReference type="PANTHER" id="PTHR12682">
    <property type="entry name" value="ARCHEASE"/>
    <property type="match status" value="1"/>
</dbReference>
<keyword evidence="8" id="KW-1185">Reference proteome</keyword>
<evidence type="ECO:0000259" key="6">
    <source>
        <dbReference type="Pfam" id="PF01951"/>
    </source>
</evidence>
<dbReference type="Gene3D" id="3.55.10.10">
    <property type="entry name" value="Archease domain"/>
    <property type="match status" value="1"/>
</dbReference>
<dbReference type="Proteomes" id="UP001209570">
    <property type="component" value="Unassembled WGS sequence"/>
</dbReference>
<keyword evidence="2" id="KW-0819">tRNA processing</keyword>
<organism evidence="7 8">
    <name type="scientific">Pythium insidiosum</name>
    <name type="common">Pythiosis disease agent</name>
    <dbReference type="NCBI Taxonomy" id="114742"/>
    <lineage>
        <taxon>Eukaryota</taxon>
        <taxon>Sar</taxon>
        <taxon>Stramenopiles</taxon>
        <taxon>Oomycota</taxon>
        <taxon>Peronosporomycetes</taxon>
        <taxon>Pythiales</taxon>
        <taxon>Pythiaceae</taxon>
        <taxon>Pythium</taxon>
    </lineage>
</organism>
<comment type="caution">
    <text evidence="7">The sequence shown here is derived from an EMBL/GenBank/DDBJ whole genome shotgun (WGS) entry which is preliminary data.</text>
</comment>
<dbReference type="InterPro" id="IPR036820">
    <property type="entry name" value="Archease_dom_sf"/>
</dbReference>
<dbReference type="FunFam" id="3.55.10.10:FF:000001">
    <property type="entry name" value="protein archease isoform X1"/>
    <property type="match status" value="1"/>
</dbReference>
<dbReference type="PANTHER" id="PTHR12682:SF11">
    <property type="entry name" value="PROTEIN ARCHEASE"/>
    <property type="match status" value="1"/>
</dbReference>
<dbReference type="InterPro" id="IPR002804">
    <property type="entry name" value="Archease"/>
</dbReference>
<dbReference type="AlphaFoldDB" id="A0AAD5LAS6"/>
<evidence type="ECO:0000313" key="8">
    <source>
        <dbReference type="Proteomes" id="UP001209570"/>
    </source>
</evidence>
<comment type="similarity">
    <text evidence="1">Belongs to the archease family.</text>
</comment>
<dbReference type="EMBL" id="JAKCXM010000391">
    <property type="protein sequence ID" value="KAJ0394688.1"/>
    <property type="molecule type" value="Genomic_DNA"/>
</dbReference>
<sequence length="199" mass="22502">MMDSAPLPQRVRRSRARQGSKPTAVDAQSHQRVNGGGNPQPTAERSAATAHEFPFEYLDHTADVQLHAWGNSLEEAFASVTLCMFNYMTDLRRVEMAPTPVARVAVEGHDLLSLLYNFMDEFLFLFATEGAVCRTIDCLVLDTETFRIEAVGHGETFDLTKHTRGTEVKAVTFSNMQILHRKEHARLEHEWEIFVIVDI</sequence>
<feature type="region of interest" description="Disordered" evidence="5">
    <location>
        <begin position="1"/>
        <end position="46"/>
    </location>
</feature>
<dbReference type="Pfam" id="PF01951">
    <property type="entry name" value="Archease"/>
    <property type="match status" value="1"/>
</dbReference>